<keyword evidence="6" id="KW-0418">Kinase</keyword>
<dbReference type="InterPro" id="IPR050351">
    <property type="entry name" value="BphY/WalK/GraS-like"/>
</dbReference>
<dbReference type="InterPro" id="IPR003661">
    <property type="entry name" value="HisK_dim/P_dom"/>
</dbReference>
<dbReference type="Proteomes" id="UP000229897">
    <property type="component" value="Chromosome"/>
</dbReference>
<evidence type="ECO:0000256" key="4">
    <source>
        <dbReference type="ARBA" id="ARBA00022553"/>
    </source>
</evidence>
<keyword evidence="12" id="KW-1185">Reference proteome</keyword>
<dbReference type="GO" id="GO:0004721">
    <property type="term" value="F:phosphoprotein phosphatase activity"/>
    <property type="evidence" value="ECO:0007669"/>
    <property type="project" value="TreeGrafter"/>
</dbReference>
<evidence type="ECO:0000256" key="5">
    <source>
        <dbReference type="ARBA" id="ARBA00022679"/>
    </source>
</evidence>
<dbReference type="FunFam" id="3.30.565.10:FF:000006">
    <property type="entry name" value="Sensor histidine kinase WalK"/>
    <property type="match status" value="1"/>
</dbReference>
<keyword evidence="5" id="KW-0808">Transferase</keyword>
<evidence type="ECO:0000313" key="11">
    <source>
        <dbReference type="EMBL" id="ATQ76684.1"/>
    </source>
</evidence>
<evidence type="ECO:0000259" key="10">
    <source>
        <dbReference type="PROSITE" id="PS50839"/>
    </source>
</evidence>
<name>A0A2D2DNX2_9BURK</name>
<comment type="catalytic activity">
    <reaction evidence="1">
        <text>ATP + protein L-histidine = ADP + protein N-phospho-L-histidine.</text>
        <dbReference type="EC" id="2.7.13.3"/>
    </reaction>
</comment>
<reference evidence="11" key="1">
    <citation type="submission" date="2017-10" db="EMBL/GenBank/DDBJ databases">
        <title>Massilia psychrophilum sp. nov., a novel purple-pigmented bacterium isolated from Tianshan glacier, Xinjiang Municipality, China.</title>
        <authorList>
            <person name="Wang H."/>
        </authorList>
    </citation>
    <scope>NUCLEOTIDE SEQUENCE [LARGE SCALE GENOMIC DNA]</scope>
    <source>
        <strain evidence="11">B2</strain>
    </source>
</reference>
<protein>
    <recommendedName>
        <fullName evidence="3">histidine kinase</fullName>
        <ecNumber evidence="3">2.7.13.3</ecNumber>
    </recommendedName>
</protein>
<gene>
    <name evidence="11" type="ORF">CR152_20820</name>
</gene>
<dbReference type="PANTHER" id="PTHR45453:SF1">
    <property type="entry name" value="PHOSPHATE REGULON SENSOR PROTEIN PHOR"/>
    <property type="match status" value="1"/>
</dbReference>
<dbReference type="OrthoDB" id="9804645at2"/>
<dbReference type="EMBL" id="CP024608">
    <property type="protein sequence ID" value="ATQ76684.1"/>
    <property type="molecule type" value="Genomic_DNA"/>
</dbReference>
<dbReference type="SMART" id="SM01079">
    <property type="entry name" value="CHASE"/>
    <property type="match status" value="1"/>
</dbReference>
<dbReference type="SMART" id="SM00388">
    <property type="entry name" value="HisKA"/>
    <property type="match status" value="1"/>
</dbReference>
<evidence type="ECO:0000256" key="1">
    <source>
        <dbReference type="ARBA" id="ARBA00000085"/>
    </source>
</evidence>
<keyword evidence="8" id="KW-0812">Transmembrane</keyword>
<dbReference type="InterPro" id="IPR004358">
    <property type="entry name" value="Sig_transdc_His_kin-like_C"/>
</dbReference>
<dbReference type="Pfam" id="PF00512">
    <property type="entry name" value="HisKA"/>
    <property type="match status" value="1"/>
</dbReference>
<organism evidence="11 12">
    <name type="scientific">Massilia violaceinigra</name>
    <dbReference type="NCBI Taxonomy" id="2045208"/>
    <lineage>
        <taxon>Bacteria</taxon>
        <taxon>Pseudomonadati</taxon>
        <taxon>Pseudomonadota</taxon>
        <taxon>Betaproteobacteria</taxon>
        <taxon>Burkholderiales</taxon>
        <taxon>Oxalobacteraceae</taxon>
        <taxon>Telluria group</taxon>
        <taxon>Massilia</taxon>
    </lineage>
</organism>
<dbReference type="Gene3D" id="1.10.287.130">
    <property type="match status" value="1"/>
</dbReference>
<keyword evidence="4" id="KW-0597">Phosphoprotein</keyword>
<sequence>MTLRWHSTPLARTAVVCLVVGATCLRLDWLATQSFHARERARVAEQVAALRSMLEQRLHLHLAPLAASAAVVQLKPDLTTLQFQRLGQSLLKEAQAVRTLALSPHAVVRHVFPPEQARELHVMPGESALGVEQSARDGTVRLAGPMQLSDGAIGMLARRPVYLDPESRLQFWGFVSAVIDYERFILPVRPLLAGADIDVALRHVSPTGAPGTAFHGAPATFAGSPETALIATPDGFWEIGARLRGGWDQPRPYSLALRLLMLAVLLVVGAATWLLRARGLRNKMLLRKLESGEAARVQWVADTSHELRTPITILATHLDAMQDGIIAPTPANLAVLSDTVKEMERLVSDLHVLARADAGAQALQCQAVDLAELCAEVAAAFAPRLASHPLRYSLVDTLPPGCVAQGDRQRLGQVLSNLLGNSLRYTDAGGQLQIGLALDGQQIVVSVEDSAPGVPDAALPRLFERFYRVDESRSRASGGSGLGLAICDAIIAGHGGRMQASHSPLGGLRIDILLPAHAPLAHHGDCP</sequence>
<comment type="subcellular location">
    <subcellularLocation>
        <location evidence="2">Cell inner membrane</location>
        <topology evidence="2">Multi-pass membrane protein</topology>
    </subcellularLocation>
</comment>
<dbReference type="PRINTS" id="PR00344">
    <property type="entry name" value="BCTRLSENSOR"/>
</dbReference>
<dbReference type="InterPro" id="IPR006189">
    <property type="entry name" value="CHASE_dom"/>
</dbReference>
<dbReference type="InterPro" id="IPR005467">
    <property type="entry name" value="His_kinase_dom"/>
</dbReference>
<dbReference type="KEGG" id="mass:CR152_20820"/>
<dbReference type="Pfam" id="PF02518">
    <property type="entry name" value="HATPase_c"/>
    <property type="match status" value="1"/>
</dbReference>
<evidence type="ECO:0000256" key="3">
    <source>
        <dbReference type="ARBA" id="ARBA00012438"/>
    </source>
</evidence>
<keyword evidence="7" id="KW-0902">Two-component regulatory system</keyword>
<dbReference type="SUPFAM" id="SSF55874">
    <property type="entry name" value="ATPase domain of HSP90 chaperone/DNA topoisomerase II/histidine kinase"/>
    <property type="match status" value="1"/>
</dbReference>
<dbReference type="InterPro" id="IPR036097">
    <property type="entry name" value="HisK_dim/P_sf"/>
</dbReference>
<evidence type="ECO:0000256" key="6">
    <source>
        <dbReference type="ARBA" id="ARBA00022777"/>
    </source>
</evidence>
<feature type="domain" description="CHASE" evidence="10">
    <location>
        <begin position="131"/>
        <end position="191"/>
    </location>
</feature>
<keyword evidence="8" id="KW-0472">Membrane</keyword>
<dbReference type="SMART" id="SM00387">
    <property type="entry name" value="HATPase_c"/>
    <property type="match status" value="1"/>
</dbReference>
<dbReference type="EC" id="2.7.13.3" evidence="3"/>
<dbReference type="GO" id="GO:0016036">
    <property type="term" value="P:cellular response to phosphate starvation"/>
    <property type="evidence" value="ECO:0007669"/>
    <property type="project" value="TreeGrafter"/>
</dbReference>
<proteinExistence type="predicted"/>
<dbReference type="Gene3D" id="3.30.565.10">
    <property type="entry name" value="Histidine kinase-like ATPase, C-terminal domain"/>
    <property type="match status" value="1"/>
</dbReference>
<dbReference type="SUPFAM" id="SSF47384">
    <property type="entry name" value="Homodimeric domain of signal transducing histidine kinase"/>
    <property type="match status" value="1"/>
</dbReference>
<feature type="transmembrane region" description="Helical" evidence="8">
    <location>
        <begin position="255"/>
        <end position="275"/>
    </location>
</feature>
<keyword evidence="8" id="KW-1133">Transmembrane helix</keyword>
<dbReference type="InterPro" id="IPR036890">
    <property type="entry name" value="HATPase_C_sf"/>
</dbReference>
<evidence type="ECO:0000256" key="2">
    <source>
        <dbReference type="ARBA" id="ARBA00004429"/>
    </source>
</evidence>
<dbReference type="PROSITE" id="PS50839">
    <property type="entry name" value="CHASE"/>
    <property type="match status" value="1"/>
</dbReference>
<dbReference type="PROSITE" id="PS50109">
    <property type="entry name" value="HIS_KIN"/>
    <property type="match status" value="1"/>
</dbReference>
<dbReference type="AlphaFoldDB" id="A0A2D2DNX2"/>
<feature type="domain" description="Histidine kinase" evidence="9">
    <location>
        <begin position="302"/>
        <end position="518"/>
    </location>
</feature>
<evidence type="ECO:0000256" key="7">
    <source>
        <dbReference type="ARBA" id="ARBA00023012"/>
    </source>
</evidence>
<evidence type="ECO:0000313" key="12">
    <source>
        <dbReference type="Proteomes" id="UP000229897"/>
    </source>
</evidence>
<evidence type="ECO:0000259" key="9">
    <source>
        <dbReference type="PROSITE" id="PS50109"/>
    </source>
</evidence>
<dbReference type="GO" id="GO:0000155">
    <property type="term" value="F:phosphorelay sensor kinase activity"/>
    <property type="evidence" value="ECO:0007669"/>
    <property type="project" value="InterPro"/>
</dbReference>
<dbReference type="PANTHER" id="PTHR45453">
    <property type="entry name" value="PHOSPHATE REGULON SENSOR PROTEIN PHOR"/>
    <property type="match status" value="1"/>
</dbReference>
<dbReference type="InterPro" id="IPR003594">
    <property type="entry name" value="HATPase_dom"/>
</dbReference>
<evidence type="ECO:0000256" key="8">
    <source>
        <dbReference type="SAM" id="Phobius"/>
    </source>
</evidence>
<dbReference type="GO" id="GO:0005886">
    <property type="term" value="C:plasma membrane"/>
    <property type="evidence" value="ECO:0007669"/>
    <property type="project" value="UniProtKB-SubCell"/>
</dbReference>
<accession>A0A2D2DNX2</accession>
<dbReference type="CDD" id="cd00082">
    <property type="entry name" value="HisKA"/>
    <property type="match status" value="1"/>
</dbReference>
<dbReference type="RefSeq" id="WP_099878028.1">
    <property type="nucleotide sequence ID" value="NZ_CP024608.1"/>
</dbReference>